<keyword evidence="5" id="KW-0460">Magnesium</keyword>
<keyword evidence="5" id="KW-0479">Metal-binding</keyword>
<keyword evidence="3 4" id="KW-0067">ATP-binding</keyword>
<dbReference type="EC" id="6.3.3.2" evidence="5"/>
<feature type="binding site" evidence="4">
    <location>
        <position position="80"/>
    </location>
    <ligand>
        <name>substrate</name>
    </ligand>
</feature>
<dbReference type="PANTHER" id="PTHR23407">
    <property type="entry name" value="ATPASE INHIBITOR/5-FORMYLTETRAHYDROFOLATE CYCLO-LIGASE"/>
    <property type="match status" value="1"/>
</dbReference>
<evidence type="ECO:0000313" key="8">
    <source>
        <dbReference type="Proteomes" id="UP000003678"/>
    </source>
</evidence>
<gene>
    <name evidence="7" type="ORF">BCETI_6000088</name>
</gene>
<dbReference type="PIRSF" id="PIRSF006806">
    <property type="entry name" value="FTHF_cligase"/>
    <property type="match status" value="1"/>
</dbReference>
<dbReference type="GO" id="GO:0035999">
    <property type="term" value="P:tetrahydrofolate interconversion"/>
    <property type="evidence" value="ECO:0007669"/>
    <property type="project" value="TreeGrafter"/>
</dbReference>
<dbReference type="InterPro" id="IPR002698">
    <property type="entry name" value="FTHF_cligase"/>
</dbReference>
<comment type="catalytic activity">
    <reaction evidence="5">
        <text>(6S)-5-formyl-5,6,7,8-tetrahydrofolate + ATP = (6R)-5,10-methenyltetrahydrofolate + ADP + phosphate</text>
        <dbReference type="Rhea" id="RHEA:10488"/>
        <dbReference type="ChEBI" id="CHEBI:30616"/>
        <dbReference type="ChEBI" id="CHEBI:43474"/>
        <dbReference type="ChEBI" id="CHEBI:57455"/>
        <dbReference type="ChEBI" id="CHEBI:57457"/>
        <dbReference type="ChEBI" id="CHEBI:456216"/>
        <dbReference type="EC" id="6.3.3.2"/>
    </reaction>
</comment>
<evidence type="ECO:0000256" key="1">
    <source>
        <dbReference type="ARBA" id="ARBA00010638"/>
    </source>
</evidence>
<evidence type="ECO:0000256" key="3">
    <source>
        <dbReference type="ARBA" id="ARBA00022840"/>
    </source>
</evidence>
<dbReference type="PANTHER" id="PTHR23407:SF1">
    <property type="entry name" value="5-FORMYLTETRAHYDROFOLATE CYCLO-LIGASE"/>
    <property type="match status" value="1"/>
</dbReference>
<accession>C0G8C2</accession>
<name>C0G8C2_9HYPH</name>
<evidence type="ECO:0000256" key="5">
    <source>
        <dbReference type="RuleBase" id="RU361279"/>
    </source>
</evidence>
<protein>
    <recommendedName>
        <fullName evidence="5">5-formyltetrahydrofolate cyclo-ligase</fullName>
        <ecNumber evidence="5">6.3.3.2</ecNumber>
    </recommendedName>
</protein>
<dbReference type="InterPro" id="IPR037171">
    <property type="entry name" value="NagB/RpiA_transferase-like"/>
</dbReference>
<evidence type="ECO:0000256" key="4">
    <source>
        <dbReference type="PIRSR" id="PIRSR006806-1"/>
    </source>
</evidence>
<comment type="similarity">
    <text evidence="1 5">Belongs to the 5-formyltetrahydrofolate cyclo-ligase family.</text>
</comment>
<dbReference type="NCBIfam" id="TIGR02727">
    <property type="entry name" value="MTHFS_bact"/>
    <property type="match status" value="1"/>
</dbReference>
<dbReference type="Pfam" id="PF01812">
    <property type="entry name" value="5-FTHF_cyc-lig"/>
    <property type="match status" value="1"/>
</dbReference>
<evidence type="ECO:0000256" key="6">
    <source>
        <dbReference type="SAM" id="MobiDB-lite"/>
    </source>
</evidence>
<dbReference type="EMBL" id="ACJD01000006">
    <property type="protein sequence ID" value="EEH13186.1"/>
    <property type="molecule type" value="Genomic_DNA"/>
</dbReference>
<dbReference type="GO" id="GO:0005524">
    <property type="term" value="F:ATP binding"/>
    <property type="evidence" value="ECO:0007669"/>
    <property type="project" value="UniProtKB-KW"/>
</dbReference>
<dbReference type="Gene3D" id="3.40.50.10420">
    <property type="entry name" value="NagB/RpiA/CoA transferase-like"/>
    <property type="match status" value="1"/>
</dbReference>
<reference evidence="7 8" key="1">
    <citation type="submission" date="2009-03" db="EMBL/GenBank/DDBJ databases">
        <authorList>
            <person name="Setubal J.C."/>
            <person name="Boyle S."/>
            <person name="Crasta O.R."/>
            <person name="Gillespie J.J."/>
            <person name="Kenyon R.W."/>
            <person name="Lu J."/>
            <person name="Mane S."/>
            <person name="Nagrani S."/>
            <person name="Shallom J.M."/>
            <person name="Shallom S."/>
            <person name="Shukla M."/>
            <person name="Snyder E.E."/>
            <person name="Sobral B.W."/>
            <person name="Wattam A.R."/>
            <person name="Will R."/>
            <person name="Williams K."/>
            <person name="Yoo H."/>
            <person name="Bruce D.H."/>
            <person name="Detter C."/>
            <person name="Munk C."/>
            <person name="Brettin T.S."/>
            <person name="Ficht T."/>
        </authorList>
    </citation>
    <scope>NUCLEOTIDE SEQUENCE [LARGE SCALE GENOMIC DNA]</scope>
    <source>
        <strain evidence="7 8">Cudo</strain>
    </source>
</reference>
<evidence type="ECO:0000256" key="2">
    <source>
        <dbReference type="ARBA" id="ARBA00022741"/>
    </source>
</evidence>
<organism evidence="7 8">
    <name type="scientific">Brucella ceti str. Cudo</name>
    <dbReference type="NCBI Taxonomy" id="595497"/>
    <lineage>
        <taxon>Bacteria</taxon>
        <taxon>Pseudomonadati</taxon>
        <taxon>Pseudomonadota</taxon>
        <taxon>Alphaproteobacteria</taxon>
        <taxon>Hyphomicrobiales</taxon>
        <taxon>Brucellaceae</taxon>
        <taxon>Brucella/Ochrobactrum group</taxon>
        <taxon>Brucella</taxon>
    </lineage>
</organism>
<dbReference type="InterPro" id="IPR024185">
    <property type="entry name" value="FTHF_cligase-like_sf"/>
</dbReference>
<dbReference type="GO" id="GO:0030272">
    <property type="term" value="F:5-formyltetrahydrofolate cyclo-ligase activity"/>
    <property type="evidence" value="ECO:0007669"/>
    <property type="project" value="UniProtKB-EC"/>
</dbReference>
<comment type="cofactor">
    <cofactor evidence="5">
        <name>Mg(2+)</name>
        <dbReference type="ChEBI" id="CHEBI:18420"/>
    </cofactor>
</comment>
<feature type="binding site" evidence="4">
    <location>
        <begin position="29"/>
        <end position="33"/>
    </location>
    <ligand>
        <name>ATP</name>
        <dbReference type="ChEBI" id="CHEBI:30616"/>
    </ligand>
</feature>
<dbReference type="AlphaFoldDB" id="C0G8C2"/>
<proteinExistence type="inferred from homology"/>
<feature type="binding site" evidence="4">
    <location>
        <begin position="154"/>
        <end position="162"/>
    </location>
    <ligand>
        <name>ATP</name>
        <dbReference type="ChEBI" id="CHEBI:30616"/>
    </ligand>
</feature>
<dbReference type="GO" id="GO:0046872">
    <property type="term" value="F:metal ion binding"/>
    <property type="evidence" value="ECO:0007669"/>
    <property type="project" value="UniProtKB-KW"/>
</dbReference>
<comment type="caution">
    <text evidence="7">The sequence shown here is derived from an EMBL/GenBank/DDBJ whole genome shotgun (WGS) entry which is preliminary data.</text>
</comment>
<keyword evidence="2 4" id="KW-0547">Nucleotide-binding</keyword>
<dbReference type="SUPFAM" id="SSF100950">
    <property type="entry name" value="NagB/RpiA/CoA transferase-like"/>
    <property type="match status" value="1"/>
</dbReference>
<evidence type="ECO:0000313" key="7">
    <source>
        <dbReference type="EMBL" id="EEH13186.1"/>
    </source>
</evidence>
<sequence>MQVHCKNRMRQSGEAFRMETAGQGRSDEKQALRRVVLARREALDPRYQYDAALAAAKKGEAAIAVPAGVMIAGYWPIRSEIDPRPLLSAFRAKGARLCLPVVLDAETIVFREFLPDAELAPTGFGTMGPDEHAPLVDPAIMLMPLAGFDRLGHRLGYGAGHYDRALARFAERGLQPLLIGMAFDCQEVDYVPNEPHDIALHQILTESGLRSRAMD</sequence>
<dbReference type="Proteomes" id="UP000003678">
    <property type="component" value="Unassembled WGS sequence"/>
</dbReference>
<feature type="region of interest" description="Disordered" evidence="6">
    <location>
        <begin position="1"/>
        <end position="27"/>
    </location>
</feature>
<dbReference type="GO" id="GO:0009396">
    <property type="term" value="P:folic acid-containing compound biosynthetic process"/>
    <property type="evidence" value="ECO:0007669"/>
    <property type="project" value="TreeGrafter"/>
</dbReference>